<keyword evidence="2" id="KW-1185">Reference proteome</keyword>
<accession>A0A1M6HD38</accession>
<dbReference type="Proteomes" id="UP000184442">
    <property type="component" value="Unassembled WGS sequence"/>
</dbReference>
<dbReference type="RefSeq" id="WP_073026745.1">
    <property type="nucleotide sequence ID" value="NZ_FQZS01000020.1"/>
</dbReference>
<protein>
    <submittedName>
        <fullName evidence="1">Uncharacterized protein</fullName>
    </submittedName>
</protein>
<dbReference type="AlphaFoldDB" id="A0A1M6HD38"/>
<reference evidence="1 2" key="1">
    <citation type="submission" date="2016-11" db="EMBL/GenBank/DDBJ databases">
        <authorList>
            <person name="Jaros S."/>
            <person name="Januszkiewicz K."/>
            <person name="Wedrychowicz H."/>
        </authorList>
    </citation>
    <scope>NUCLEOTIDE SEQUENCE [LARGE SCALE GENOMIC DNA]</scope>
    <source>
        <strain evidence="1 2">DSM 19022</strain>
    </source>
</reference>
<dbReference type="STRING" id="1122184.SAMN02745176_02752"/>
<name>A0A1M6HD38_9FIRM</name>
<dbReference type="EMBL" id="FQZS01000020">
    <property type="protein sequence ID" value="SHJ20122.1"/>
    <property type="molecule type" value="Genomic_DNA"/>
</dbReference>
<evidence type="ECO:0000313" key="1">
    <source>
        <dbReference type="EMBL" id="SHJ20122.1"/>
    </source>
</evidence>
<proteinExistence type="predicted"/>
<organism evidence="1 2">
    <name type="scientific">Lutispora thermophila DSM 19022</name>
    <dbReference type="NCBI Taxonomy" id="1122184"/>
    <lineage>
        <taxon>Bacteria</taxon>
        <taxon>Bacillati</taxon>
        <taxon>Bacillota</taxon>
        <taxon>Clostridia</taxon>
        <taxon>Lutisporales</taxon>
        <taxon>Lutisporaceae</taxon>
        <taxon>Lutispora</taxon>
    </lineage>
</organism>
<evidence type="ECO:0000313" key="2">
    <source>
        <dbReference type="Proteomes" id="UP000184442"/>
    </source>
</evidence>
<gene>
    <name evidence="1" type="ORF">SAMN02745176_02752</name>
</gene>
<sequence length="66" mass="7411">MDKLFSQKDDSETDVKTFEGDFIFDAKSLESEDSIVINVKSLYSQAKGEAPLEITGNWTVQIPLIK</sequence>